<evidence type="ECO:0000313" key="2">
    <source>
        <dbReference type="Proteomes" id="UP000807306"/>
    </source>
</evidence>
<gene>
    <name evidence="1" type="ORF">CPB83DRAFT_865510</name>
</gene>
<dbReference type="EMBL" id="MU158075">
    <property type="protein sequence ID" value="KAF9521413.1"/>
    <property type="molecule type" value="Genomic_DNA"/>
</dbReference>
<evidence type="ECO:0000313" key="1">
    <source>
        <dbReference type="EMBL" id="KAF9521413.1"/>
    </source>
</evidence>
<dbReference type="Proteomes" id="UP000807306">
    <property type="component" value="Unassembled WGS sequence"/>
</dbReference>
<dbReference type="OrthoDB" id="3047760at2759"/>
<accession>A0A9P6BBN4</accession>
<dbReference type="AlphaFoldDB" id="A0A9P6BBN4"/>
<proteinExistence type="predicted"/>
<reference evidence="1" key="1">
    <citation type="submission" date="2020-11" db="EMBL/GenBank/DDBJ databases">
        <authorList>
            <consortium name="DOE Joint Genome Institute"/>
            <person name="Ahrendt S."/>
            <person name="Riley R."/>
            <person name="Andreopoulos W."/>
            <person name="Labutti K."/>
            <person name="Pangilinan J."/>
            <person name="Ruiz-Duenas F.J."/>
            <person name="Barrasa J.M."/>
            <person name="Sanchez-Garcia M."/>
            <person name="Camarero S."/>
            <person name="Miyauchi S."/>
            <person name="Serrano A."/>
            <person name="Linde D."/>
            <person name="Babiker R."/>
            <person name="Drula E."/>
            <person name="Ayuso-Fernandez I."/>
            <person name="Pacheco R."/>
            <person name="Padilla G."/>
            <person name="Ferreira P."/>
            <person name="Barriuso J."/>
            <person name="Kellner H."/>
            <person name="Castanera R."/>
            <person name="Alfaro M."/>
            <person name="Ramirez L."/>
            <person name="Pisabarro A.G."/>
            <person name="Kuo A."/>
            <person name="Tritt A."/>
            <person name="Lipzen A."/>
            <person name="He G."/>
            <person name="Yan M."/>
            <person name="Ng V."/>
            <person name="Cullen D."/>
            <person name="Martin F."/>
            <person name="Rosso M.-N."/>
            <person name="Henrissat B."/>
            <person name="Hibbett D."/>
            <person name="Martinez A.T."/>
            <person name="Grigoriev I.V."/>
        </authorList>
    </citation>
    <scope>NUCLEOTIDE SEQUENCE</scope>
    <source>
        <strain evidence="1">CBS 506.95</strain>
    </source>
</reference>
<comment type="caution">
    <text evidence="1">The sequence shown here is derived from an EMBL/GenBank/DDBJ whole genome shotgun (WGS) entry which is preliminary data.</text>
</comment>
<sequence>MAAVYPSAIPSLKDKHPNLPNRINQLELNRPIQAGQILNRQNVVAAKAVASGLRSLHDLHLHPAIIDDDIVQSAEERALAVQNVHAGVEYTPANLFDMLALLNNNVTALRAEVAASRAESANSIIKIRNRFMAHGVLSPTRKAVQGSGLPLARARVAGLDPPVVAALEVYGANVAPNIGDTPPFFNGSIDHLLHIDILKLICFYNEDLGINPGDNLAQRKGAVRVFLGL</sequence>
<organism evidence="1 2">
    <name type="scientific">Crepidotus variabilis</name>
    <dbReference type="NCBI Taxonomy" id="179855"/>
    <lineage>
        <taxon>Eukaryota</taxon>
        <taxon>Fungi</taxon>
        <taxon>Dikarya</taxon>
        <taxon>Basidiomycota</taxon>
        <taxon>Agaricomycotina</taxon>
        <taxon>Agaricomycetes</taxon>
        <taxon>Agaricomycetidae</taxon>
        <taxon>Agaricales</taxon>
        <taxon>Agaricineae</taxon>
        <taxon>Crepidotaceae</taxon>
        <taxon>Crepidotus</taxon>
    </lineage>
</organism>
<name>A0A9P6BBN4_9AGAR</name>
<keyword evidence="2" id="KW-1185">Reference proteome</keyword>
<protein>
    <submittedName>
        <fullName evidence="1">Uncharacterized protein</fullName>
    </submittedName>
</protein>